<accession>A0A9D8L076</accession>
<dbReference type="Pfam" id="PF03795">
    <property type="entry name" value="YCII"/>
    <property type="match status" value="1"/>
</dbReference>
<dbReference type="Gene3D" id="3.30.70.1060">
    <property type="entry name" value="Dimeric alpha+beta barrel"/>
    <property type="match status" value="1"/>
</dbReference>
<dbReference type="InterPro" id="IPR011008">
    <property type="entry name" value="Dimeric_a/b-barrel"/>
</dbReference>
<organism evidence="4 5">
    <name type="scientific">Stenotrophomonas nitritireducens</name>
    <dbReference type="NCBI Taxonomy" id="83617"/>
    <lineage>
        <taxon>Bacteria</taxon>
        <taxon>Pseudomonadati</taxon>
        <taxon>Pseudomonadota</taxon>
        <taxon>Gammaproteobacteria</taxon>
        <taxon>Lysobacterales</taxon>
        <taxon>Lysobacteraceae</taxon>
        <taxon>Stenotrophomonas</taxon>
    </lineage>
</organism>
<name>A0A9D8L076_9GAMM</name>
<dbReference type="AlphaFoldDB" id="A0A9D8L076"/>
<sequence>MPTAADGWKRKHPPHPPRGGAPSTTAFDAVENNVKLYLVMAMRKPTFDASVIEPHKAFLDALRAQGRLHLTGGFSYGSGGAYVLRDVDDLEQARAIVATDPLALQDCSELSVHEWNTR</sequence>
<evidence type="ECO:0000259" key="3">
    <source>
        <dbReference type="Pfam" id="PF03795"/>
    </source>
</evidence>
<dbReference type="EMBL" id="JAFKMG010000007">
    <property type="protein sequence ID" value="MBN8797750.1"/>
    <property type="molecule type" value="Genomic_DNA"/>
</dbReference>
<evidence type="ECO:0000256" key="1">
    <source>
        <dbReference type="ARBA" id="ARBA00007689"/>
    </source>
</evidence>
<dbReference type="Proteomes" id="UP000664815">
    <property type="component" value="Unassembled WGS sequence"/>
</dbReference>
<proteinExistence type="inferred from homology"/>
<evidence type="ECO:0000256" key="2">
    <source>
        <dbReference type="SAM" id="MobiDB-lite"/>
    </source>
</evidence>
<dbReference type="SUPFAM" id="SSF54909">
    <property type="entry name" value="Dimeric alpha+beta barrel"/>
    <property type="match status" value="1"/>
</dbReference>
<protein>
    <recommendedName>
        <fullName evidence="3">YCII-related domain-containing protein</fullName>
    </recommendedName>
</protein>
<dbReference type="InterPro" id="IPR005545">
    <property type="entry name" value="YCII"/>
</dbReference>
<reference evidence="4" key="1">
    <citation type="submission" date="2021-02" db="EMBL/GenBank/DDBJ databases">
        <title>Thiocyanate and organic carbon inputs drive convergent selection for specific autotrophic Afipia and Thiobacillus strains within complex microbiomes.</title>
        <authorList>
            <person name="Huddy R.J."/>
            <person name="Sachdeva R."/>
            <person name="Kadzinga F."/>
            <person name="Kantor R.S."/>
            <person name="Harrison S.T.L."/>
            <person name="Banfield J.F."/>
        </authorList>
    </citation>
    <scope>NUCLEOTIDE SEQUENCE</scope>
    <source>
        <strain evidence="4">SCN18_10_11_15_R1_P_69_7</strain>
    </source>
</reference>
<dbReference type="PANTHER" id="PTHR37828:SF1">
    <property type="entry name" value="YCII-RELATED DOMAIN-CONTAINING PROTEIN"/>
    <property type="match status" value="1"/>
</dbReference>
<comment type="caution">
    <text evidence="4">The sequence shown here is derived from an EMBL/GenBank/DDBJ whole genome shotgun (WGS) entry which is preliminary data.</text>
</comment>
<feature type="region of interest" description="Disordered" evidence="2">
    <location>
        <begin position="1"/>
        <end position="26"/>
    </location>
</feature>
<dbReference type="PANTHER" id="PTHR37828">
    <property type="entry name" value="GSR2449 PROTEIN"/>
    <property type="match status" value="1"/>
</dbReference>
<evidence type="ECO:0000313" key="5">
    <source>
        <dbReference type="Proteomes" id="UP000664815"/>
    </source>
</evidence>
<evidence type="ECO:0000313" key="4">
    <source>
        <dbReference type="EMBL" id="MBN8797750.1"/>
    </source>
</evidence>
<feature type="domain" description="YCII-related" evidence="3">
    <location>
        <begin position="37"/>
        <end position="116"/>
    </location>
</feature>
<comment type="similarity">
    <text evidence="1">Belongs to the YciI family.</text>
</comment>
<gene>
    <name evidence="4" type="ORF">J0H45_00065</name>
</gene>